<gene>
    <name evidence="2" type="ORF">GCM10011591_14090</name>
</gene>
<reference evidence="2" key="2">
    <citation type="submission" date="2020-09" db="EMBL/GenBank/DDBJ databases">
        <authorList>
            <person name="Sun Q."/>
            <person name="Zhou Y."/>
        </authorList>
    </citation>
    <scope>NUCLEOTIDE SEQUENCE</scope>
    <source>
        <strain evidence="2">CGMCC 4.7278</strain>
    </source>
</reference>
<dbReference type="AlphaFoldDB" id="A0A917QCB2"/>
<dbReference type="GO" id="GO:0016779">
    <property type="term" value="F:nucleotidyltransferase activity"/>
    <property type="evidence" value="ECO:0007669"/>
    <property type="project" value="InterPro"/>
</dbReference>
<accession>A0A917QCB2</accession>
<protein>
    <recommendedName>
        <fullName evidence="1">Polymerase nucleotidyl transferase domain-containing protein</fullName>
    </recommendedName>
</protein>
<feature type="domain" description="Polymerase nucleotidyl transferase" evidence="1">
    <location>
        <begin position="31"/>
        <end position="62"/>
    </location>
</feature>
<dbReference type="EMBL" id="BMMW01000001">
    <property type="protein sequence ID" value="GGK43654.1"/>
    <property type="molecule type" value="Genomic_DNA"/>
</dbReference>
<evidence type="ECO:0000313" key="3">
    <source>
        <dbReference type="Proteomes" id="UP000612956"/>
    </source>
</evidence>
<evidence type="ECO:0000259" key="1">
    <source>
        <dbReference type="Pfam" id="PF01909"/>
    </source>
</evidence>
<dbReference type="Pfam" id="PF01909">
    <property type="entry name" value="NTP_transf_2"/>
    <property type="match status" value="1"/>
</dbReference>
<dbReference type="InterPro" id="IPR002934">
    <property type="entry name" value="Polymerase_NTP_transf_dom"/>
</dbReference>
<evidence type="ECO:0000313" key="2">
    <source>
        <dbReference type="EMBL" id="GGK43654.1"/>
    </source>
</evidence>
<dbReference type="InterPro" id="IPR043519">
    <property type="entry name" value="NT_sf"/>
</dbReference>
<dbReference type="RefSeq" id="WP_188827934.1">
    <property type="nucleotide sequence ID" value="NZ_BMMW01000001.1"/>
</dbReference>
<dbReference type="Proteomes" id="UP000612956">
    <property type="component" value="Unassembled WGS sequence"/>
</dbReference>
<comment type="caution">
    <text evidence="2">The sequence shown here is derived from an EMBL/GenBank/DDBJ whole genome shotgun (WGS) entry which is preliminary data.</text>
</comment>
<keyword evidence="3" id="KW-1185">Reference proteome</keyword>
<dbReference type="SUPFAM" id="SSF81301">
    <property type="entry name" value="Nucleotidyltransferase"/>
    <property type="match status" value="1"/>
</dbReference>
<reference evidence="2" key="1">
    <citation type="journal article" date="2014" name="Int. J. Syst. Evol. Microbiol.">
        <title>Complete genome sequence of Corynebacterium casei LMG S-19264T (=DSM 44701T), isolated from a smear-ripened cheese.</title>
        <authorList>
            <consortium name="US DOE Joint Genome Institute (JGI-PGF)"/>
            <person name="Walter F."/>
            <person name="Albersmeier A."/>
            <person name="Kalinowski J."/>
            <person name="Ruckert C."/>
        </authorList>
    </citation>
    <scope>NUCLEOTIDE SEQUENCE</scope>
    <source>
        <strain evidence="2">CGMCC 4.7278</strain>
    </source>
</reference>
<sequence>MTLTEIVAANRPDQFGLLERATAMFTASEVVTHLLVRGSLARGTADRLSDVDFVVGVDDSHFVQYASVLDALVATELSSILPGWLDTIVGDMGGLGSVYLVGWSGRLHQLDIYLAPASKIAGIRSKTLCRTIFEREPSQLYEPVADVELYIAETVARPRSATELLIEVMVLAYLIRKRITRGHKYIAYSEVGMLNTAAKNLIKTALAPRSAYYGWYQLESEVGITPIGRTCLGHLTALISLPGIPSLTSLRDALSRVFAIAEAAAPEAMAEIGDALDAYHYYLELP</sequence>
<dbReference type="Gene3D" id="3.30.460.10">
    <property type="entry name" value="Beta Polymerase, domain 2"/>
    <property type="match status" value="1"/>
</dbReference>
<name>A0A917QCB2_9NOCA</name>
<organism evidence="2 3">
    <name type="scientific">Nocardia camponoti</name>
    <dbReference type="NCBI Taxonomy" id="1616106"/>
    <lineage>
        <taxon>Bacteria</taxon>
        <taxon>Bacillati</taxon>
        <taxon>Actinomycetota</taxon>
        <taxon>Actinomycetes</taxon>
        <taxon>Mycobacteriales</taxon>
        <taxon>Nocardiaceae</taxon>
        <taxon>Nocardia</taxon>
    </lineage>
</organism>
<proteinExistence type="predicted"/>